<keyword evidence="2" id="KW-0863">Zinc-finger</keyword>
<evidence type="ECO:0000256" key="2">
    <source>
        <dbReference type="ARBA" id="ARBA00022771"/>
    </source>
</evidence>
<keyword evidence="5" id="KW-1185">Reference proteome</keyword>
<evidence type="ECO:0000313" key="5">
    <source>
        <dbReference type="Proteomes" id="UP000237347"/>
    </source>
</evidence>
<dbReference type="PANTHER" id="PTHR46694">
    <property type="entry name" value="AT-RICH INTERACTIVE DOMAIN-CONTAINING PROTEIN 4"/>
    <property type="match status" value="1"/>
</dbReference>
<dbReference type="EMBL" id="PKMF04000160">
    <property type="protein sequence ID" value="KAK7846107.1"/>
    <property type="molecule type" value="Genomic_DNA"/>
</dbReference>
<gene>
    <name evidence="4" type="primary">ARID4_3</name>
    <name evidence="4" type="ORF">CFP56_008303</name>
</gene>
<dbReference type="Proteomes" id="UP000237347">
    <property type="component" value="Unassembled WGS sequence"/>
</dbReference>
<keyword evidence="1" id="KW-0479">Metal-binding</keyword>
<dbReference type="AlphaFoldDB" id="A0AAW0L3A6"/>
<protein>
    <submittedName>
        <fullName evidence="4">At-rich interactive domain-containing protein 4</fullName>
    </submittedName>
</protein>
<organism evidence="4 5">
    <name type="scientific">Quercus suber</name>
    <name type="common">Cork oak</name>
    <dbReference type="NCBI Taxonomy" id="58331"/>
    <lineage>
        <taxon>Eukaryota</taxon>
        <taxon>Viridiplantae</taxon>
        <taxon>Streptophyta</taxon>
        <taxon>Embryophyta</taxon>
        <taxon>Tracheophyta</taxon>
        <taxon>Spermatophyta</taxon>
        <taxon>Magnoliopsida</taxon>
        <taxon>eudicotyledons</taxon>
        <taxon>Gunneridae</taxon>
        <taxon>Pentapetalae</taxon>
        <taxon>rosids</taxon>
        <taxon>fabids</taxon>
        <taxon>Fagales</taxon>
        <taxon>Fagaceae</taxon>
        <taxon>Quercus</taxon>
    </lineage>
</organism>
<keyword evidence="3" id="KW-0862">Zinc</keyword>
<dbReference type="InterPro" id="IPR042293">
    <property type="entry name" value="ARID4"/>
</dbReference>
<name>A0AAW0L3A6_QUESU</name>
<evidence type="ECO:0000313" key="4">
    <source>
        <dbReference type="EMBL" id="KAK7846107.1"/>
    </source>
</evidence>
<sequence length="62" mass="6863">SAAGDWVNNCGICGEWAHFGCDRRQGLGAFKDYAKTDGLEYICSHCNIANFKKKSQKITNGY</sequence>
<evidence type="ECO:0000256" key="3">
    <source>
        <dbReference type="ARBA" id="ARBA00022833"/>
    </source>
</evidence>
<dbReference type="GO" id="GO:0008270">
    <property type="term" value="F:zinc ion binding"/>
    <property type="evidence" value="ECO:0007669"/>
    <property type="project" value="UniProtKB-KW"/>
</dbReference>
<accession>A0AAW0L3A6</accession>
<feature type="non-terminal residue" evidence="4">
    <location>
        <position position="1"/>
    </location>
</feature>
<proteinExistence type="predicted"/>
<dbReference type="PANTHER" id="PTHR46694:SF1">
    <property type="entry name" value="AT-RICH INTERACTIVE DOMAIN-CONTAINING PROTEIN 4"/>
    <property type="match status" value="1"/>
</dbReference>
<evidence type="ECO:0000256" key="1">
    <source>
        <dbReference type="ARBA" id="ARBA00022723"/>
    </source>
</evidence>
<reference evidence="4 5" key="1">
    <citation type="journal article" date="2018" name="Sci. Data">
        <title>The draft genome sequence of cork oak.</title>
        <authorList>
            <person name="Ramos A.M."/>
            <person name="Usie A."/>
            <person name="Barbosa P."/>
            <person name="Barros P.M."/>
            <person name="Capote T."/>
            <person name="Chaves I."/>
            <person name="Simoes F."/>
            <person name="Abreu I."/>
            <person name="Carrasquinho I."/>
            <person name="Faro C."/>
            <person name="Guimaraes J.B."/>
            <person name="Mendonca D."/>
            <person name="Nobrega F."/>
            <person name="Rodrigues L."/>
            <person name="Saibo N.J.M."/>
            <person name="Varela M.C."/>
            <person name="Egas C."/>
            <person name="Matos J."/>
            <person name="Miguel C.M."/>
            <person name="Oliveira M.M."/>
            <person name="Ricardo C.P."/>
            <person name="Goncalves S."/>
        </authorList>
    </citation>
    <scope>NUCLEOTIDE SEQUENCE [LARGE SCALE GENOMIC DNA]</scope>
    <source>
        <strain evidence="5">cv. HL8</strain>
    </source>
</reference>
<dbReference type="InterPro" id="IPR011011">
    <property type="entry name" value="Znf_FYVE_PHD"/>
</dbReference>
<dbReference type="SUPFAM" id="SSF57903">
    <property type="entry name" value="FYVE/PHD zinc finger"/>
    <property type="match status" value="1"/>
</dbReference>
<comment type="caution">
    <text evidence="4">The sequence shown here is derived from an EMBL/GenBank/DDBJ whole genome shotgun (WGS) entry which is preliminary data.</text>
</comment>